<feature type="compositionally biased region" description="Low complexity" evidence="1">
    <location>
        <begin position="306"/>
        <end position="341"/>
    </location>
</feature>
<dbReference type="SMART" id="SM00251">
    <property type="entry name" value="SAM_PNT"/>
    <property type="match status" value="1"/>
</dbReference>
<evidence type="ECO:0000259" key="2">
    <source>
        <dbReference type="PROSITE" id="PS51433"/>
    </source>
</evidence>
<dbReference type="PROSITE" id="PS51433">
    <property type="entry name" value="PNT"/>
    <property type="match status" value="1"/>
</dbReference>
<dbReference type="Gene3D" id="1.10.150.50">
    <property type="entry name" value="Transcription Factor, Ets-1"/>
    <property type="match status" value="1"/>
</dbReference>
<evidence type="ECO:0000256" key="1">
    <source>
        <dbReference type="SAM" id="MobiDB-lite"/>
    </source>
</evidence>
<dbReference type="Pfam" id="PF02198">
    <property type="entry name" value="SAM_PNT"/>
    <property type="match status" value="1"/>
</dbReference>
<feature type="compositionally biased region" description="Low complexity" evidence="1">
    <location>
        <begin position="545"/>
        <end position="591"/>
    </location>
</feature>
<reference evidence="3 4" key="1">
    <citation type="submission" date="2018-04" db="EMBL/GenBank/DDBJ databases">
        <authorList>
            <person name="Zhang X."/>
            <person name="Yuan J."/>
            <person name="Li F."/>
            <person name="Xiang J."/>
        </authorList>
    </citation>
    <scope>NUCLEOTIDE SEQUENCE [LARGE SCALE GENOMIC DNA]</scope>
    <source>
        <tissue evidence="3">Muscle</tissue>
    </source>
</reference>
<proteinExistence type="predicted"/>
<dbReference type="AlphaFoldDB" id="A0A3R7PG51"/>
<dbReference type="STRING" id="6689.A0A3R7PG51"/>
<feature type="domain" description="PNT" evidence="2">
    <location>
        <begin position="459"/>
        <end position="544"/>
    </location>
</feature>
<dbReference type="InterPro" id="IPR003118">
    <property type="entry name" value="Pointed_dom"/>
</dbReference>
<dbReference type="EMBL" id="QCYY01002396">
    <property type="protein sequence ID" value="ROT70708.1"/>
    <property type="molecule type" value="Genomic_DNA"/>
</dbReference>
<feature type="region of interest" description="Disordered" evidence="1">
    <location>
        <begin position="525"/>
        <end position="591"/>
    </location>
</feature>
<comment type="caution">
    <text evidence="3">The sequence shown here is derived from an EMBL/GenBank/DDBJ whole genome shotgun (WGS) entry which is preliminary data.</text>
</comment>
<feature type="compositionally biased region" description="Basic and acidic residues" evidence="1">
    <location>
        <begin position="279"/>
        <end position="288"/>
    </location>
</feature>
<feature type="region of interest" description="Disordered" evidence="1">
    <location>
        <begin position="243"/>
        <end position="353"/>
    </location>
</feature>
<keyword evidence="4" id="KW-1185">Reference proteome</keyword>
<sequence>MIPFSATSYTVGSFVCASVCQSLDAFTNSNISFIFRKGREGRESEVIFRGDCGHRGEGHWLDSRGECEVRCCKWICVGRVGSGHITGGLLGNCVITLPPLSLSPVRPPPLPPPSLPLPMNISPPLSATPLMQQLATQYVLNSPSPPFAHPSFLASPPPSPLLLPSLSAITPPSPPPFMPSHRRDTPSLRLALDTASIQPRFFIGFSTPRDAPLPRPLAPCVRPVTELCRAGMNQAVPGVSLSPGHEGGGYGECQVPSPSQWSDPCYSPPSFHSPQHLPGELDKVKEEPFSPPPSTTYVSLPPSPPTSHLSLSPQAQHHVSMSPPGPMHVSGSGPSPHHVSPYARPPSAPKKDGFEASINITELLAENQALSSSLSPTSYGSYPDHPLLRGRLEDNAQKKIGFTCPSSDNLSFLDTLVDVKQEVEEEVSVGSSCGSPAAPSPGCASQKEILETVELALEHARRDVHRVSDSLNIPRDPAHWSVEDVRKWLKLQAAQLNLPPLMLDFWNLAGPALLKLTEAQFRQLAPPQMGSPRSSPLGLAPSLSQVPTPVAQVAQQQQQQSPAPLQPAPVGAPQQASAAPPAQQQASAGPVYLDEPCLDMAALLQQQSGSPKAAHRPLAAGRRLRL</sequence>
<dbReference type="SUPFAM" id="SSF47769">
    <property type="entry name" value="SAM/Pointed domain"/>
    <property type="match status" value="1"/>
</dbReference>
<reference evidence="3 4" key="2">
    <citation type="submission" date="2019-01" db="EMBL/GenBank/DDBJ databases">
        <title>The decoding of complex shrimp genome reveals the adaptation for benthos swimmer, frequently molting mechanism and breeding impact on genome.</title>
        <authorList>
            <person name="Sun Y."/>
            <person name="Gao Y."/>
            <person name="Yu Y."/>
        </authorList>
    </citation>
    <scope>NUCLEOTIDE SEQUENCE [LARGE SCALE GENOMIC DNA]</scope>
    <source>
        <tissue evidence="3">Muscle</tissue>
    </source>
</reference>
<gene>
    <name evidence="3" type="ORF">C7M84_010998</name>
</gene>
<protein>
    <submittedName>
        <fullName evidence="3">Putative DNA-binding protein D-ETS-4-like isoform X2</fullName>
    </submittedName>
</protein>
<dbReference type="OrthoDB" id="5961210at2759"/>
<evidence type="ECO:0000313" key="3">
    <source>
        <dbReference type="EMBL" id="ROT70708.1"/>
    </source>
</evidence>
<name>A0A3R7PG51_PENVA</name>
<dbReference type="Proteomes" id="UP000283509">
    <property type="component" value="Unassembled WGS sequence"/>
</dbReference>
<dbReference type="GO" id="GO:0043565">
    <property type="term" value="F:sequence-specific DNA binding"/>
    <property type="evidence" value="ECO:0007669"/>
    <property type="project" value="InterPro"/>
</dbReference>
<keyword evidence="3" id="KW-0238">DNA-binding</keyword>
<feature type="region of interest" description="Disordered" evidence="1">
    <location>
        <begin position="606"/>
        <end position="626"/>
    </location>
</feature>
<organism evidence="3 4">
    <name type="scientific">Penaeus vannamei</name>
    <name type="common">Whiteleg shrimp</name>
    <name type="synonym">Litopenaeus vannamei</name>
    <dbReference type="NCBI Taxonomy" id="6689"/>
    <lineage>
        <taxon>Eukaryota</taxon>
        <taxon>Metazoa</taxon>
        <taxon>Ecdysozoa</taxon>
        <taxon>Arthropoda</taxon>
        <taxon>Crustacea</taxon>
        <taxon>Multicrustacea</taxon>
        <taxon>Malacostraca</taxon>
        <taxon>Eumalacostraca</taxon>
        <taxon>Eucarida</taxon>
        <taxon>Decapoda</taxon>
        <taxon>Dendrobranchiata</taxon>
        <taxon>Penaeoidea</taxon>
        <taxon>Penaeidae</taxon>
        <taxon>Penaeus</taxon>
    </lineage>
</organism>
<evidence type="ECO:0000313" key="4">
    <source>
        <dbReference type="Proteomes" id="UP000283509"/>
    </source>
</evidence>
<dbReference type="InterPro" id="IPR013761">
    <property type="entry name" value="SAM/pointed_sf"/>
</dbReference>
<accession>A0A3R7PG51</accession>